<feature type="repeat" description="ANK" evidence="1">
    <location>
        <begin position="419"/>
        <end position="451"/>
    </location>
</feature>
<evidence type="ECO:0000259" key="2">
    <source>
        <dbReference type="Pfam" id="PF11929"/>
    </source>
</evidence>
<reference evidence="3" key="1">
    <citation type="submission" date="2006-10" db="EMBL/GenBank/DDBJ databases">
        <authorList>
            <person name="Amadeo P."/>
            <person name="Zhao Q."/>
            <person name="Wortman J."/>
            <person name="Fraser-Liggett C."/>
            <person name="Carlton J."/>
        </authorList>
    </citation>
    <scope>NUCLEOTIDE SEQUENCE</scope>
    <source>
        <strain evidence="3">G3</strain>
    </source>
</reference>
<gene>
    <name evidence="3" type="ORF">TVAG_239980</name>
</gene>
<dbReference type="AlphaFoldDB" id="A2EFE1"/>
<keyword evidence="1" id="KW-0040">ANK repeat</keyword>
<dbReference type="OrthoDB" id="341259at2759"/>
<dbReference type="PROSITE" id="PS50297">
    <property type="entry name" value="ANK_REP_REGION"/>
    <property type="match status" value="3"/>
</dbReference>
<dbReference type="VEuPathDB" id="TrichDB:TVAGG3_0089960"/>
<evidence type="ECO:0000313" key="4">
    <source>
        <dbReference type="Proteomes" id="UP000001542"/>
    </source>
</evidence>
<dbReference type="PROSITE" id="PS50088">
    <property type="entry name" value="ANK_REPEAT"/>
    <property type="match status" value="3"/>
</dbReference>
<proteinExistence type="predicted"/>
<dbReference type="PANTHER" id="PTHR24182">
    <property type="entry name" value="ANKYRIN REPEAT AND SOCS BOX CONTAINING 4"/>
    <property type="match status" value="1"/>
</dbReference>
<dbReference type="InterPro" id="IPR020683">
    <property type="entry name" value="DUF3447"/>
</dbReference>
<dbReference type="VEuPathDB" id="TrichDB:TVAG_239980"/>
<sequence length="484" mass="56476">MFDISYNELNELSKEYYKAFQALYRLNTKEQDEIEDIYKGIKKQFIDTKMFLPRQFPEIIRTAAKYNIKYLKSYYLIFKKFCYEYNVASYYSLQEYYFYKIQGSSFNPSLEERFIANLICKFFTYIPTNRVKVDEFPSKSNILDIHEENSIHSAIMDDDKELFISFTLREGFNMKQRFDSEIYPNNSNSLLELCCYYGAVGCFKYLRDEFKFRITDQCLCYSFLSGKPYIMSECLKYRKPKEECMKYAIISHNTDFVSFLMNEYKLKINLEDCIKFNNIQAFLIYIADKNMNMDAVIKSMKFQFPLLCEYFLSRCVLGQIYSTFINDCFREAVQCECKKIVEILILHGANVNNSYSPLSYAAGKNNTEIAELLISHGALVNAIDEFETHLLHEATRNNCTETAKTLLENGAHVNAKDVFGMTPLHIAAKSDCTETAELLLSYGANVKAKDNYGNTPFFYAISNDCIETAKIVCPHKYMKCCLIL</sequence>
<dbReference type="KEGG" id="tva:4766542"/>
<dbReference type="STRING" id="5722.A2EFE1"/>
<dbReference type="Pfam" id="PF11929">
    <property type="entry name" value="DUF3447"/>
    <property type="match status" value="1"/>
</dbReference>
<dbReference type="InterPro" id="IPR002110">
    <property type="entry name" value="Ankyrin_rpt"/>
</dbReference>
<evidence type="ECO:0000313" key="3">
    <source>
        <dbReference type="EMBL" id="EAY08638.1"/>
    </source>
</evidence>
<feature type="repeat" description="ANK" evidence="1">
    <location>
        <begin position="391"/>
        <end position="418"/>
    </location>
</feature>
<dbReference type="Proteomes" id="UP000001542">
    <property type="component" value="Unassembled WGS sequence"/>
</dbReference>
<dbReference type="SMART" id="SM00248">
    <property type="entry name" value="ANK"/>
    <property type="match status" value="6"/>
</dbReference>
<dbReference type="InParanoid" id="A2EFE1"/>
<evidence type="ECO:0000256" key="1">
    <source>
        <dbReference type="PROSITE-ProRule" id="PRU00023"/>
    </source>
</evidence>
<dbReference type="InterPro" id="IPR036770">
    <property type="entry name" value="Ankyrin_rpt-contain_sf"/>
</dbReference>
<organism evidence="3 4">
    <name type="scientific">Trichomonas vaginalis (strain ATCC PRA-98 / G3)</name>
    <dbReference type="NCBI Taxonomy" id="412133"/>
    <lineage>
        <taxon>Eukaryota</taxon>
        <taxon>Metamonada</taxon>
        <taxon>Parabasalia</taxon>
        <taxon>Trichomonadida</taxon>
        <taxon>Trichomonadidae</taxon>
        <taxon>Trichomonas</taxon>
    </lineage>
</organism>
<dbReference type="RefSeq" id="XP_001320861.1">
    <property type="nucleotide sequence ID" value="XM_001320826.1"/>
</dbReference>
<feature type="domain" description="DUF3447" evidence="2">
    <location>
        <begin position="210"/>
        <end position="285"/>
    </location>
</feature>
<keyword evidence="4" id="KW-1185">Reference proteome</keyword>
<dbReference type="eggNOG" id="KOG4177">
    <property type="taxonomic scope" value="Eukaryota"/>
</dbReference>
<dbReference type="PANTHER" id="PTHR24182:SF13">
    <property type="entry name" value="LD18443P"/>
    <property type="match status" value="1"/>
</dbReference>
<name>A2EFE1_TRIV3</name>
<protein>
    <recommendedName>
        <fullName evidence="2">DUF3447 domain-containing protein</fullName>
    </recommendedName>
</protein>
<dbReference type="EMBL" id="DS113374">
    <property type="protein sequence ID" value="EAY08638.1"/>
    <property type="molecule type" value="Genomic_DNA"/>
</dbReference>
<dbReference type="Pfam" id="PF12796">
    <property type="entry name" value="Ank_2"/>
    <property type="match status" value="2"/>
</dbReference>
<dbReference type="SMR" id="A2EFE1"/>
<feature type="repeat" description="ANK" evidence="1">
    <location>
        <begin position="353"/>
        <end position="385"/>
    </location>
</feature>
<dbReference type="Gene3D" id="1.25.40.20">
    <property type="entry name" value="Ankyrin repeat-containing domain"/>
    <property type="match status" value="1"/>
</dbReference>
<reference evidence="3" key="2">
    <citation type="journal article" date="2007" name="Science">
        <title>Draft genome sequence of the sexually transmitted pathogen Trichomonas vaginalis.</title>
        <authorList>
            <person name="Carlton J.M."/>
            <person name="Hirt R.P."/>
            <person name="Silva J.C."/>
            <person name="Delcher A.L."/>
            <person name="Schatz M."/>
            <person name="Zhao Q."/>
            <person name="Wortman J.R."/>
            <person name="Bidwell S.L."/>
            <person name="Alsmark U.C.M."/>
            <person name="Besteiro S."/>
            <person name="Sicheritz-Ponten T."/>
            <person name="Noel C.J."/>
            <person name="Dacks J.B."/>
            <person name="Foster P.G."/>
            <person name="Simillion C."/>
            <person name="Van de Peer Y."/>
            <person name="Miranda-Saavedra D."/>
            <person name="Barton G.J."/>
            <person name="Westrop G.D."/>
            <person name="Mueller S."/>
            <person name="Dessi D."/>
            <person name="Fiori P.L."/>
            <person name="Ren Q."/>
            <person name="Paulsen I."/>
            <person name="Zhang H."/>
            <person name="Bastida-Corcuera F.D."/>
            <person name="Simoes-Barbosa A."/>
            <person name="Brown M.T."/>
            <person name="Hayes R.D."/>
            <person name="Mukherjee M."/>
            <person name="Okumura C.Y."/>
            <person name="Schneider R."/>
            <person name="Smith A.J."/>
            <person name="Vanacova S."/>
            <person name="Villalvazo M."/>
            <person name="Haas B.J."/>
            <person name="Pertea M."/>
            <person name="Feldblyum T.V."/>
            <person name="Utterback T.R."/>
            <person name="Shu C.L."/>
            <person name="Osoegawa K."/>
            <person name="de Jong P.J."/>
            <person name="Hrdy I."/>
            <person name="Horvathova L."/>
            <person name="Zubacova Z."/>
            <person name="Dolezal P."/>
            <person name="Malik S.B."/>
            <person name="Logsdon J.M. Jr."/>
            <person name="Henze K."/>
            <person name="Gupta A."/>
            <person name="Wang C.C."/>
            <person name="Dunne R.L."/>
            <person name="Upcroft J.A."/>
            <person name="Upcroft P."/>
            <person name="White O."/>
            <person name="Salzberg S.L."/>
            <person name="Tang P."/>
            <person name="Chiu C.-H."/>
            <person name="Lee Y.-S."/>
            <person name="Embley T.M."/>
            <person name="Coombs G.H."/>
            <person name="Mottram J.C."/>
            <person name="Tachezy J."/>
            <person name="Fraser-Liggett C.M."/>
            <person name="Johnson P.J."/>
        </authorList>
    </citation>
    <scope>NUCLEOTIDE SEQUENCE [LARGE SCALE GENOMIC DNA]</scope>
    <source>
        <strain evidence="3">G3</strain>
    </source>
</reference>
<accession>A2EFE1</accession>
<dbReference type="SUPFAM" id="SSF48403">
    <property type="entry name" value="Ankyrin repeat"/>
    <property type="match status" value="1"/>
</dbReference>